<keyword evidence="3" id="KW-0964">Secreted</keyword>
<dbReference type="Pfam" id="PF18911">
    <property type="entry name" value="PKD_4"/>
    <property type="match status" value="1"/>
</dbReference>
<comment type="cofactor">
    <cofactor evidence="1">
        <name>Zn(2+)</name>
        <dbReference type="ChEBI" id="CHEBI:29105"/>
    </cofactor>
</comment>
<evidence type="ECO:0000256" key="8">
    <source>
        <dbReference type="ARBA" id="ARBA00022833"/>
    </source>
</evidence>
<evidence type="ECO:0000259" key="12">
    <source>
        <dbReference type="PROSITE" id="PS50093"/>
    </source>
</evidence>
<dbReference type="GO" id="GO:0008237">
    <property type="term" value="F:metallopeptidase activity"/>
    <property type="evidence" value="ECO:0007669"/>
    <property type="project" value="UniProtKB-KW"/>
</dbReference>
<dbReference type="AlphaFoldDB" id="A0A5C6QCA3"/>
<accession>A0A5C6QCA3</accession>
<organism evidence="14 16">
    <name type="scientific">Colwellia hornerae</name>
    <dbReference type="NCBI Taxonomy" id="89402"/>
    <lineage>
        <taxon>Bacteria</taxon>
        <taxon>Pseudomonadati</taxon>
        <taxon>Pseudomonadota</taxon>
        <taxon>Gammaproteobacteria</taxon>
        <taxon>Alteromonadales</taxon>
        <taxon>Colwelliaceae</taxon>
        <taxon>Colwellia</taxon>
    </lineage>
</organism>
<keyword evidence="11 14" id="KW-0482">Metalloprotease</keyword>
<evidence type="ECO:0000256" key="1">
    <source>
        <dbReference type="ARBA" id="ARBA00001947"/>
    </source>
</evidence>
<keyword evidence="7" id="KW-0378">Hydrolase</keyword>
<dbReference type="Gene3D" id="2.60.40.10">
    <property type="entry name" value="Immunoglobulins"/>
    <property type="match status" value="1"/>
</dbReference>
<dbReference type="Pfam" id="PF05547">
    <property type="entry name" value="Peptidase_M6"/>
    <property type="match status" value="1"/>
</dbReference>
<evidence type="ECO:0000256" key="6">
    <source>
        <dbReference type="ARBA" id="ARBA00022729"/>
    </source>
</evidence>
<feature type="domain" description="PKD" evidence="12">
    <location>
        <begin position="756"/>
        <end position="842"/>
    </location>
</feature>
<dbReference type="PANTHER" id="PTHR13062:SF12">
    <property type="entry name" value="ALPHA-2-MACROGLOBULIN DOMAIN-CONTAINING PROTEIN"/>
    <property type="match status" value="1"/>
</dbReference>
<keyword evidence="6" id="KW-0732">Signal</keyword>
<comment type="caution">
    <text evidence="14">The sequence shown here is derived from an EMBL/GenBank/DDBJ whole genome shotgun (WGS) entry which is preliminary data.</text>
</comment>
<evidence type="ECO:0000256" key="3">
    <source>
        <dbReference type="ARBA" id="ARBA00022525"/>
    </source>
</evidence>
<dbReference type="InterPro" id="IPR022409">
    <property type="entry name" value="PKD/Chitinase_dom"/>
</dbReference>
<dbReference type="Proteomes" id="UP000321917">
    <property type="component" value="Unassembled WGS sequence"/>
</dbReference>
<dbReference type="RefSeq" id="WP_146796589.1">
    <property type="nucleotide sequence ID" value="NZ_VOLP01000002.1"/>
</dbReference>
<dbReference type="Proteomes" id="UP000321525">
    <property type="component" value="Unassembled WGS sequence"/>
</dbReference>
<keyword evidence="8" id="KW-0862">Zinc</keyword>
<dbReference type="InterPro" id="IPR000601">
    <property type="entry name" value="PKD_dom"/>
</dbReference>
<evidence type="ECO:0000256" key="7">
    <source>
        <dbReference type="ARBA" id="ARBA00022801"/>
    </source>
</evidence>
<dbReference type="InterPro" id="IPR013783">
    <property type="entry name" value="Ig-like_fold"/>
</dbReference>
<proteinExistence type="predicted"/>
<keyword evidence="5" id="KW-0479">Metal-binding</keyword>
<comment type="subcellular location">
    <subcellularLocation>
        <location evidence="2">Secreted</location>
    </subcellularLocation>
</comment>
<evidence type="ECO:0000256" key="9">
    <source>
        <dbReference type="ARBA" id="ARBA00022837"/>
    </source>
</evidence>
<dbReference type="SMART" id="SM00089">
    <property type="entry name" value="PKD"/>
    <property type="match status" value="1"/>
</dbReference>
<dbReference type="SUPFAM" id="SSF49299">
    <property type="entry name" value="PKD domain"/>
    <property type="match status" value="1"/>
</dbReference>
<evidence type="ECO:0000256" key="10">
    <source>
        <dbReference type="ARBA" id="ARBA00023026"/>
    </source>
</evidence>
<keyword evidence="4 14" id="KW-0645">Protease</keyword>
<evidence type="ECO:0000256" key="2">
    <source>
        <dbReference type="ARBA" id="ARBA00004613"/>
    </source>
</evidence>
<dbReference type="GO" id="GO:0046872">
    <property type="term" value="F:metal ion binding"/>
    <property type="evidence" value="ECO:0007669"/>
    <property type="project" value="UniProtKB-KW"/>
</dbReference>
<dbReference type="PIRSF" id="PIRSF007519">
    <property type="entry name" value="Protease_InhA"/>
    <property type="match status" value="1"/>
</dbReference>
<dbReference type="NCBIfam" id="TIGR03296">
    <property type="entry name" value="M6dom_TIGR03296"/>
    <property type="match status" value="1"/>
</dbReference>
<dbReference type="Pfam" id="PF20774">
    <property type="entry name" value="InhA-like_VEG"/>
    <property type="match status" value="1"/>
</dbReference>
<protein>
    <submittedName>
        <fullName evidence="14">M6 family metalloprotease domain-containing protein</fullName>
    </submittedName>
</protein>
<dbReference type="PROSITE" id="PS50093">
    <property type="entry name" value="PKD"/>
    <property type="match status" value="1"/>
</dbReference>
<dbReference type="Pfam" id="PF20773">
    <property type="entry name" value="InhA-like_MAM"/>
    <property type="match status" value="1"/>
</dbReference>
<dbReference type="GO" id="GO:0006508">
    <property type="term" value="P:proteolysis"/>
    <property type="evidence" value="ECO:0007669"/>
    <property type="project" value="UniProtKB-KW"/>
</dbReference>
<evidence type="ECO:0000313" key="13">
    <source>
        <dbReference type="EMBL" id="TWX58720.1"/>
    </source>
</evidence>
<dbReference type="GO" id="GO:0005576">
    <property type="term" value="C:extracellular region"/>
    <property type="evidence" value="ECO:0007669"/>
    <property type="project" value="UniProtKB-SubCell"/>
</dbReference>
<gene>
    <name evidence="13" type="ORF">ESZ26_11360</name>
    <name evidence="14" type="ORF">ESZ27_10190</name>
</gene>
<keyword evidence="9" id="KW-0106">Calcium</keyword>
<keyword evidence="10" id="KW-0843">Virulence</keyword>
<dbReference type="InterPro" id="IPR012300">
    <property type="entry name" value="Pept_M6_InhA"/>
</dbReference>
<evidence type="ECO:0000256" key="4">
    <source>
        <dbReference type="ARBA" id="ARBA00022670"/>
    </source>
</evidence>
<dbReference type="OrthoDB" id="275270at2"/>
<dbReference type="EMBL" id="VOLR01000014">
    <property type="protein sequence ID" value="TWX58720.1"/>
    <property type="molecule type" value="Genomic_DNA"/>
</dbReference>
<dbReference type="CDD" id="cd00146">
    <property type="entry name" value="PKD"/>
    <property type="match status" value="1"/>
</dbReference>
<dbReference type="InterPro" id="IPR035986">
    <property type="entry name" value="PKD_dom_sf"/>
</dbReference>
<dbReference type="InterPro" id="IPR008757">
    <property type="entry name" value="Peptidase_M6-like_domain"/>
</dbReference>
<evidence type="ECO:0000313" key="16">
    <source>
        <dbReference type="Proteomes" id="UP000321917"/>
    </source>
</evidence>
<evidence type="ECO:0000313" key="15">
    <source>
        <dbReference type="Proteomes" id="UP000321525"/>
    </source>
</evidence>
<sequence>MKIPYLLALLVLIIQLPLRAENIDNTKRFSKSAPADAGVINKERILYWLEKRGELSINATEEQKKQALTDYLIKKSFKPKALPLALSKKVVAAERFSSGEFRQKMSFNHELKKTQIAHYLLQETAAADVETTVKVLAILIDFNDLKHNDNGLSANDTDMFYSSYSVAHYNDLLFSAKGFDGPSGQNIESAFQYYQHESGQQFFFTGQVKGWVTAENNASYYGSNDEETENDQNVKELVVEAVTQLVAEGIDLSAYDKTDLFDFDGDGNVNEPDGIIDHIMLFHASIGEEAGGGNLAEDAIWSHRSFVLNETGDQPATIPGSEIKAFGYTINPIDAAPGVVVHEFGHDLGLLDEYDIDSSDIGAPVSEWSVMASGTWLGSPAGTRPSAFSPLARDYLQERYQGNWITQREVDFASLSTESISLVSTVDHTAINQIKVNLPPLALDFPAAYAGTYQFYSNKGDMMENSMSFSANLPTGTSILSMKARWEIEQDYDYVQVLVNNTAIKGNYSQNSNPYYPSIGEYISGNSADIVSGEGDLKWADLTFDLASFAGQSVVIKINYVTDQAEGGYGFVADEIKVTNGVSEVIAINGETENQATLAGFSRLSDKIAGLAHYYYVQLRSHTSVDSRLNSIGYDAGVLLWYRNDNVADNKVDEHAGQLFIGVVDADQNLVKAGDGSSKNSAYQIHDAAFSLYDQQPFNGDVNNVATSFFSDADDHSSPGQPESGVILPKLDFSMKVDLQSSDSTSATVTLSSSSEASDLSVSFSYSANDLVVNFTSVPVGGDSQYSYAWDFDDNSSSNIQNPSHTYTQAGSYSVELTVMDSTGLSVKTTKSITVSKTAAVVVIAPSKVKSSDGGAISFALLLGLCLLRIIRK</sequence>
<dbReference type="EMBL" id="VOLQ01000017">
    <property type="protein sequence ID" value="TWX66596.1"/>
    <property type="molecule type" value="Genomic_DNA"/>
</dbReference>
<name>A0A5C6QCA3_9GAMM</name>
<dbReference type="SUPFAM" id="SSF55486">
    <property type="entry name" value="Metalloproteases ('zincins'), catalytic domain"/>
    <property type="match status" value="1"/>
</dbReference>
<keyword evidence="15" id="KW-1185">Reference proteome</keyword>
<evidence type="ECO:0000313" key="14">
    <source>
        <dbReference type="EMBL" id="TWX66596.1"/>
    </source>
</evidence>
<evidence type="ECO:0000256" key="5">
    <source>
        <dbReference type="ARBA" id="ARBA00022723"/>
    </source>
</evidence>
<evidence type="ECO:0000256" key="11">
    <source>
        <dbReference type="ARBA" id="ARBA00023049"/>
    </source>
</evidence>
<dbReference type="PANTHER" id="PTHR13062">
    <property type="entry name" value="COLLAGENASE"/>
    <property type="match status" value="1"/>
</dbReference>
<dbReference type="InterPro" id="IPR048665">
    <property type="entry name" value="InhA-like_VEG"/>
</dbReference>
<reference evidence="14 16" key="1">
    <citation type="submission" date="2019-07" db="EMBL/GenBank/DDBJ databases">
        <title>Genomes of sea-ice associated Colwellia species.</title>
        <authorList>
            <person name="Bowman J.P."/>
        </authorList>
    </citation>
    <scope>NUCLEOTIDE SEQUENCE [LARGE SCALE GENOMIC DNA]</scope>
    <source>
        <strain evidence="13 15">ACAM 607</strain>
        <strain evidence="14 16">IC036</strain>
    </source>
</reference>